<comment type="caution">
    <text evidence="2">The sequence shown here is derived from an EMBL/GenBank/DDBJ whole genome shotgun (WGS) entry which is preliminary data.</text>
</comment>
<feature type="transmembrane region" description="Helical" evidence="1">
    <location>
        <begin position="12"/>
        <end position="36"/>
    </location>
</feature>
<evidence type="ECO:0000313" key="3">
    <source>
        <dbReference type="Proteomes" id="UP001595998"/>
    </source>
</evidence>
<accession>A0ABV8XK22</accession>
<reference evidence="3" key="1">
    <citation type="journal article" date="2019" name="Int. J. Syst. Evol. Microbiol.">
        <title>The Global Catalogue of Microorganisms (GCM) 10K type strain sequencing project: providing services to taxonomists for standard genome sequencing and annotation.</title>
        <authorList>
            <consortium name="The Broad Institute Genomics Platform"/>
            <consortium name="The Broad Institute Genome Sequencing Center for Infectious Disease"/>
            <person name="Wu L."/>
            <person name="Ma J."/>
        </authorList>
    </citation>
    <scope>NUCLEOTIDE SEQUENCE [LARGE SCALE GENOMIC DNA]</scope>
    <source>
        <strain evidence="3">CCUG 56029</strain>
    </source>
</reference>
<protein>
    <submittedName>
        <fullName evidence="2">Uncharacterized protein</fullName>
    </submittedName>
</protein>
<sequence>MDLLRLIHGYQFGTSLALLFPTPYALATLILFVWSLAPALKGTVSRSFLVWLRVTWALTLIPGVTGVLLSLSGARVPSATRAAADYLQEHCGRTGDLSRYCQPVDPSRDGEHWMYAAFALLTLYLLEVLVKGRIIRHERGLKFLPVATLFLYGCAYMVGRVAVLPGSTPGT</sequence>
<dbReference type="Proteomes" id="UP001595998">
    <property type="component" value="Unassembled WGS sequence"/>
</dbReference>
<evidence type="ECO:0000313" key="2">
    <source>
        <dbReference type="EMBL" id="MFC4425929.1"/>
    </source>
</evidence>
<feature type="transmembrane region" description="Helical" evidence="1">
    <location>
        <begin position="142"/>
        <end position="163"/>
    </location>
</feature>
<keyword evidence="3" id="KW-1185">Reference proteome</keyword>
<keyword evidence="1" id="KW-0472">Membrane</keyword>
<keyword evidence="1" id="KW-1133">Transmembrane helix</keyword>
<gene>
    <name evidence="2" type="ORF">ACFOZ9_06855</name>
</gene>
<proteinExistence type="predicted"/>
<organism evidence="2 3">
    <name type="scientific">Deinococcus navajonensis</name>
    <dbReference type="NCBI Taxonomy" id="309884"/>
    <lineage>
        <taxon>Bacteria</taxon>
        <taxon>Thermotogati</taxon>
        <taxon>Deinococcota</taxon>
        <taxon>Deinococci</taxon>
        <taxon>Deinococcales</taxon>
        <taxon>Deinococcaceae</taxon>
        <taxon>Deinococcus</taxon>
    </lineage>
</organism>
<dbReference type="RefSeq" id="WP_380037796.1">
    <property type="nucleotide sequence ID" value="NZ_JBHSEH010000005.1"/>
</dbReference>
<evidence type="ECO:0000256" key="1">
    <source>
        <dbReference type="SAM" id="Phobius"/>
    </source>
</evidence>
<keyword evidence="1" id="KW-0812">Transmembrane</keyword>
<name>A0ABV8XK22_9DEIO</name>
<feature type="transmembrane region" description="Helical" evidence="1">
    <location>
        <begin position="113"/>
        <end position="130"/>
    </location>
</feature>
<dbReference type="EMBL" id="JBHSEH010000005">
    <property type="protein sequence ID" value="MFC4425929.1"/>
    <property type="molecule type" value="Genomic_DNA"/>
</dbReference>
<feature type="transmembrane region" description="Helical" evidence="1">
    <location>
        <begin position="48"/>
        <end position="71"/>
    </location>
</feature>